<evidence type="ECO:0000313" key="2">
    <source>
        <dbReference type="EMBL" id="RIH90252.1"/>
    </source>
</evidence>
<dbReference type="RefSeq" id="WP_147372524.1">
    <property type="nucleotide sequence ID" value="NZ_QXDL01000014.1"/>
</dbReference>
<reference evidence="2 3" key="1">
    <citation type="submission" date="2018-08" db="EMBL/GenBank/DDBJ databases">
        <title>Meiothermus terrae DSM 26712 genome sequencing project.</title>
        <authorList>
            <person name="Da Costa M.S."/>
            <person name="Albuquerque L."/>
            <person name="Raposo P."/>
            <person name="Froufe H.J.C."/>
            <person name="Barroso C.S."/>
            <person name="Egas C."/>
        </authorList>
    </citation>
    <scope>NUCLEOTIDE SEQUENCE [LARGE SCALE GENOMIC DNA]</scope>
    <source>
        <strain evidence="2 3">DSM 26712</strain>
    </source>
</reference>
<keyword evidence="3" id="KW-1185">Reference proteome</keyword>
<dbReference type="EMBL" id="QXDL01000014">
    <property type="protein sequence ID" value="RIH90252.1"/>
    <property type="molecule type" value="Genomic_DNA"/>
</dbReference>
<dbReference type="OrthoDB" id="496024at2"/>
<keyword evidence="1" id="KW-0175">Coiled coil</keyword>
<gene>
    <name evidence="2" type="ORF">Mterra_00628</name>
</gene>
<accession>A0A399F5V3</accession>
<dbReference type="AlphaFoldDB" id="A0A399F5V3"/>
<evidence type="ECO:0000256" key="1">
    <source>
        <dbReference type="SAM" id="Coils"/>
    </source>
</evidence>
<proteinExistence type="predicted"/>
<name>A0A399F5V3_9DEIN</name>
<evidence type="ECO:0000313" key="3">
    <source>
        <dbReference type="Proteomes" id="UP000265715"/>
    </source>
</evidence>
<sequence length="436" mass="49285">MPSKLIERCSRNADIRALEREGLLEVSRYSRKEGKCREFRVPLPILREYLRLVMQHLDAPRVELFDPRPAGGLLRSVYSDESGHAYPVLLRRATGVIEPNGLWNLKASRSFLEEQKAALEKLEERLEACFGSPYYPQTLHTYERALRRFAHDVMGVNAILANRTGELRDGVIRYRVPYIPTLTGRLSFIGGGAQSCTREMKAAGYSGIPDIHNYDLVSSQAVILVDLLAEAGLPTDWLGEYLVTPKECYAALAGLSVDVWKTCLYAVFMGAELPEPSQLHLGRGEVRRVLLKAVGEEGLLAAYSRFYEVVKPFYEKSLKPWHRHLRGRWLKENGRVGRGGKKYVRNAVGMTLCVSEYRLSELPRKLAAFLLQGKEAYFIHTLTVLSHKYGFIVVANEHDGLVTLGEIPEEAVEEARKRTGMGYARLQEKDFVGKRS</sequence>
<feature type="coiled-coil region" evidence="1">
    <location>
        <begin position="102"/>
        <end position="132"/>
    </location>
</feature>
<protein>
    <submittedName>
        <fullName evidence="2">Uncharacterized protein</fullName>
    </submittedName>
</protein>
<organism evidence="2 3">
    <name type="scientific">Calidithermus terrae</name>
    <dbReference type="NCBI Taxonomy" id="1408545"/>
    <lineage>
        <taxon>Bacteria</taxon>
        <taxon>Thermotogati</taxon>
        <taxon>Deinococcota</taxon>
        <taxon>Deinococci</taxon>
        <taxon>Thermales</taxon>
        <taxon>Thermaceae</taxon>
        <taxon>Calidithermus</taxon>
    </lineage>
</organism>
<dbReference type="Proteomes" id="UP000265715">
    <property type="component" value="Unassembled WGS sequence"/>
</dbReference>
<comment type="caution">
    <text evidence="2">The sequence shown here is derived from an EMBL/GenBank/DDBJ whole genome shotgun (WGS) entry which is preliminary data.</text>
</comment>